<dbReference type="Pfam" id="PF13921">
    <property type="entry name" value="Myb_DNA-bind_6"/>
    <property type="match status" value="1"/>
</dbReference>
<dbReference type="InterPro" id="IPR021786">
    <property type="entry name" value="Cdc5p/Cef1_C"/>
</dbReference>
<dbReference type="InterPro" id="IPR036770">
    <property type="entry name" value="Ankyrin_rpt-contain_sf"/>
</dbReference>
<evidence type="ECO:0000256" key="6">
    <source>
        <dbReference type="ARBA" id="ARBA00023187"/>
    </source>
</evidence>
<dbReference type="FunFam" id="1.10.10.60:FF:000021">
    <property type="entry name" value="CDC5 cell division cycle 5-like"/>
    <property type="match status" value="1"/>
</dbReference>
<feature type="compositionally biased region" description="Basic and acidic residues" evidence="10">
    <location>
        <begin position="444"/>
        <end position="460"/>
    </location>
</feature>
<evidence type="ECO:0000256" key="10">
    <source>
        <dbReference type="SAM" id="MobiDB-lite"/>
    </source>
</evidence>
<feature type="compositionally biased region" description="Low complexity" evidence="10">
    <location>
        <begin position="956"/>
        <end position="966"/>
    </location>
</feature>
<evidence type="ECO:0000313" key="13">
    <source>
        <dbReference type="EMBL" id="GFH49040.1"/>
    </source>
</evidence>
<dbReference type="CDD" id="cd11659">
    <property type="entry name" value="SANT_CDC5_II"/>
    <property type="match status" value="1"/>
</dbReference>
<evidence type="ECO:0000256" key="5">
    <source>
        <dbReference type="ARBA" id="ARBA00023125"/>
    </source>
</evidence>
<dbReference type="PROSITE" id="PS50090">
    <property type="entry name" value="MYB_LIKE"/>
    <property type="match status" value="2"/>
</dbReference>
<evidence type="ECO:0000256" key="8">
    <source>
        <dbReference type="PROSITE-ProRule" id="PRU00023"/>
    </source>
</evidence>
<dbReference type="SMART" id="SM00717">
    <property type="entry name" value="SANT"/>
    <property type="match status" value="2"/>
</dbReference>
<dbReference type="InterPro" id="IPR001005">
    <property type="entry name" value="SANT/Myb"/>
</dbReference>
<keyword evidence="4" id="KW-0677">Repeat</keyword>
<evidence type="ECO:0000256" key="9">
    <source>
        <dbReference type="SAM" id="Coils"/>
    </source>
</evidence>
<feature type="region of interest" description="Disordered" evidence="10">
    <location>
        <begin position="129"/>
        <end position="149"/>
    </location>
</feature>
<feature type="repeat" description="ANK" evidence="8">
    <location>
        <begin position="1242"/>
        <end position="1274"/>
    </location>
</feature>
<dbReference type="InterPro" id="IPR047242">
    <property type="entry name" value="CDC5L/Cef1"/>
</dbReference>
<evidence type="ECO:0000256" key="1">
    <source>
        <dbReference type="ARBA" id="ARBA00010506"/>
    </source>
</evidence>
<keyword evidence="6" id="KW-0508">mRNA splicing</keyword>
<gene>
    <name evidence="13" type="ORF">CTEN210_05516</name>
</gene>
<feature type="compositionally biased region" description="Low complexity" evidence="10">
    <location>
        <begin position="918"/>
        <end position="927"/>
    </location>
</feature>
<sequence>MVRHFVKGGIWKNSEDEILKAAVMKYGKQQWARVASLLNRKSAKQCKARWNEWLDPSIRKVEWSREEDEKLLHLAKLMPAQWKTIGPLVGGRTSVQCQERYEQLLDEAATGGTDADTADADGLASARKLRAGDIDPHPETKPARPDPIDMDEDEIEMLQEARARLANTQGKKAKRKAREKMLNEAKRLADLQKRRELKQAGLISQNARIKARSGKRGRREIDFGVEIPFHKPAPAGFHSTADEDLMADEQRRKRQKQIDFKQINEAQFRSRDREEKMAKKKEEARLRNLERSNMQYVVAQVAKKNDPIAARKRGVLSMPAPTISDVELEKVAKLTKEQRNENDAMHALSGEAGGATDALLGDYSDRPLPTPMRTPMTGAKMPTNESIMREASNLRMLERGQTPLLGEMNPTLELTNTSESNQGQSGEDTAAARMSASQTPMSVGRRDQLGLNRPDSELRPGTDMLGGDFGDDVSLSATSFATSVGGRSMSIRERAKAERKAIKRARKELELALANLPAPQFEYELAVPETVTDDDDEHDNKMEVEKDAEDIEAEERERLAKEAAKLYEARSSVVKRAELPRPVGAIVENMVIGENNAMDETDAEVTAQALVREEMLHILQHDAFKFPISVEVDVDKKKKKSKKKSKVDNTSAPVPPSEPLELISEESFTAAKQLLDTEVDAVIQEKRSLAIKNFGSFTSDDQVKAVLNASTVKSCLTSDSVVDTDENFMEKEYNALQDTVASLRKQNDKMESKLLIKNGGYIKRHDNFREKFQQSFDQMQNSKIEESVYRTLMKHEEKGIENRIDMLKDDIDKLEKIEAALQKKYGDLLHEKNRHRALLRHKKSEGKFQRLFLTAFEPMETPVASDDESFDPYSVGPRYPIHNAVEEQTVEVLRGMICVPRYGGSDDSSDSSDDDGDSVVSDSSSGTDGERDSAFAQAAAMGHNFVSTGVSPMPSAAAAQDANQGEAEVKNEDTTNAMEVDFTTETPSSPQKSDENMEKISPEKIDSEGNTDVVRDPAGEAVEQEIKPQSTEDSGVIENAAVKEEKKKHKKKKRKKEKEISYYCPHDVDLRDPDGNTPLHVAIHCRKLEHMKLLLEAGAQPNSKCDHSAPIHTAISMGSIIAHKEFAFEAVELLSKFGADLGARDDSSHTPLYLATMYNLPSVAGFLLNDPMGMQTLNMRSDRTGGRPLHAAAKFDTSKGKILSKVAGNGNISSDVGVASKAIMTQMLLNTPGIEVDVTNNYGRSPLHIAASRGNWQVVSLLLSAGANPQLKDQRGLTAGLLALKKGMAIPNDLNASLGLSTIPPAIESISMPTKRDLIIDPESSTFLICHELCSQHFTCPPISRDAMEPPPENVRRLSVLLDKETGILRSAEFEGAKWEGEARRASMADVLKVHEYKYVEKISQLCAEIPDHPNAIAHLDSDTGLSRWSFEAAMRAAGSVCEAVDRVLAGDFRNAFCAVRPPGHHAGPRGIVRCEKDPEGSHGFCLLNNVAIGAAYARSMYRNDGIKKVAIIDFDVHHGNGTEAVIRNLVPSMDKAKIRLPFAWGEMETPRYRPWLDESDVENVFFASAHGYGPRQLVHHMGPHPGWFYPSSGKSFVAPSIESPNSVEMPSTEDFIMTQAWTRMGEESRMNCCKVINVGLNLPVPGETPGMQRVETRDAYRKNILPHLLEFNPDIIFISAGFDAHKRDEMNFGYVGMVEEDYEWVTEQLVKVANTCCNGRIISVLEGGYRIHGGIVSPFARSVASHVRGLMDGGNSREVFDRAESEWESRFEREMVEERERKRQLRMERLTRPYGLSRRHEAAAAAAAPQETSADVDAATTTTNDMDALLQMPLQATGGDEEVAESAATNNDDDERPTKRKRNQVDYKELFEQMKKEGLA</sequence>
<dbReference type="SUPFAM" id="SSF48403">
    <property type="entry name" value="Ankyrin repeat"/>
    <property type="match status" value="1"/>
</dbReference>
<dbReference type="CDD" id="cd00167">
    <property type="entry name" value="SANT"/>
    <property type="match status" value="1"/>
</dbReference>
<feature type="domain" description="HTH myb-type" evidence="12">
    <location>
        <begin position="59"/>
        <end position="109"/>
    </location>
</feature>
<evidence type="ECO:0000256" key="4">
    <source>
        <dbReference type="ARBA" id="ARBA00022737"/>
    </source>
</evidence>
<dbReference type="InterPro" id="IPR037138">
    <property type="entry name" value="His_deacetylse_dom_sf"/>
</dbReference>
<dbReference type="InterPro" id="IPR047240">
    <property type="entry name" value="SANT_CDC5L_II"/>
</dbReference>
<protein>
    <recommendedName>
        <fullName evidence="15">Histone deacetylase</fullName>
    </recommendedName>
</protein>
<dbReference type="PROSITE" id="PS50297">
    <property type="entry name" value="ANK_REP_REGION"/>
    <property type="match status" value="2"/>
</dbReference>
<reference evidence="13 14" key="1">
    <citation type="journal article" date="2021" name="Sci. Rep.">
        <title>The genome of the diatom Chaetoceros tenuissimus carries an ancient integrated fragment of an extant virus.</title>
        <authorList>
            <person name="Hongo Y."/>
            <person name="Kimura K."/>
            <person name="Takaki Y."/>
            <person name="Yoshida Y."/>
            <person name="Baba S."/>
            <person name="Kobayashi G."/>
            <person name="Nagasaki K."/>
            <person name="Hano T."/>
            <person name="Tomaru Y."/>
        </authorList>
    </citation>
    <scope>NUCLEOTIDE SEQUENCE [LARGE SCALE GENOMIC DNA]</scope>
    <source>
        <strain evidence="13 14">NIES-3715</strain>
    </source>
</reference>
<keyword evidence="7" id="KW-0539">Nucleus</keyword>
<feature type="compositionally biased region" description="Polar residues" evidence="10">
    <location>
        <begin position="414"/>
        <end position="427"/>
    </location>
</feature>
<feature type="coiled-coil region" evidence="9">
    <location>
        <begin position="797"/>
        <end position="824"/>
    </location>
</feature>
<evidence type="ECO:0000313" key="14">
    <source>
        <dbReference type="Proteomes" id="UP001054902"/>
    </source>
</evidence>
<dbReference type="PROSITE" id="PS51294">
    <property type="entry name" value="HTH_MYB"/>
    <property type="match status" value="2"/>
</dbReference>
<dbReference type="InterPro" id="IPR002110">
    <property type="entry name" value="Ankyrin_rpt"/>
</dbReference>
<keyword evidence="2" id="KW-0507">mRNA processing</keyword>
<dbReference type="Proteomes" id="UP001054902">
    <property type="component" value="Unassembled WGS sequence"/>
</dbReference>
<feature type="region of interest" description="Disordered" evidence="10">
    <location>
        <begin position="902"/>
        <end position="931"/>
    </location>
</feature>
<feature type="domain" description="HTH myb-type" evidence="12">
    <location>
        <begin position="3"/>
        <end position="58"/>
    </location>
</feature>
<dbReference type="GO" id="GO:0003677">
    <property type="term" value="F:DNA binding"/>
    <property type="evidence" value="ECO:0007669"/>
    <property type="project" value="UniProtKB-KW"/>
</dbReference>
<comment type="caution">
    <text evidence="13">The sequence shown here is derived from an EMBL/GenBank/DDBJ whole genome shotgun (WGS) entry which is preliminary data.</text>
</comment>
<feature type="domain" description="Myb-like" evidence="11">
    <location>
        <begin position="3"/>
        <end position="54"/>
    </location>
</feature>
<dbReference type="Pfam" id="PF12796">
    <property type="entry name" value="Ank_2"/>
    <property type="match status" value="1"/>
</dbReference>
<dbReference type="SUPFAM" id="SSF46689">
    <property type="entry name" value="Homeodomain-like"/>
    <property type="match status" value="1"/>
</dbReference>
<keyword evidence="14" id="KW-1185">Reference proteome</keyword>
<keyword evidence="3" id="KW-0747">Spliceosome</keyword>
<evidence type="ECO:0000256" key="2">
    <source>
        <dbReference type="ARBA" id="ARBA00022664"/>
    </source>
</evidence>
<dbReference type="PROSITE" id="PS50088">
    <property type="entry name" value="ANK_REPEAT"/>
    <property type="match status" value="2"/>
</dbReference>
<feature type="region of interest" description="Disordered" evidence="10">
    <location>
        <begin position="951"/>
        <end position="1056"/>
    </location>
</feature>
<dbReference type="Pfam" id="PF00023">
    <property type="entry name" value="Ank"/>
    <property type="match status" value="1"/>
</dbReference>
<keyword evidence="5" id="KW-0238">DNA-binding</keyword>
<dbReference type="Gene3D" id="1.25.40.20">
    <property type="entry name" value="Ankyrin repeat-containing domain"/>
    <property type="match status" value="2"/>
</dbReference>
<feature type="compositionally biased region" description="Acidic residues" evidence="10">
    <location>
        <begin position="907"/>
        <end position="917"/>
    </location>
</feature>
<dbReference type="CDD" id="cd11599">
    <property type="entry name" value="HDAC_classII_2"/>
    <property type="match status" value="1"/>
</dbReference>
<name>A0AAD3H3I5_9STRA</name>
<dbReference type="EMBL" id="BLLK01000032">
    <property type="protein sequence ID" value="GFH49040.1"/>
    <property type="molecule type" value="Genomic_DNA"/>
</dbReference>
<keyword evidence="9" id="KW-0175">Coiled coil</keyword>
<feature type="compositionally biased region" description="Basic residues" evidence="10">
    <location>
        <begin position="1046"/>
        <end position="1056"/>
    </location>
</feature>
<dbReference type="GO" id="GO:0000398">
    <property type="term" value="P:mRNA splicing, via spliceosome"/>
    <property type="evidence" value="ECO:0007669"/>
    <property type="project" value="InterPro"/>
</dbReference>
<dbReference type="InterPro" id="IPR009057">
    <property type="entry name" value="Homeodomain-like_sf"/>
</dbReference>
<evidence type="ECO:0000259" key="12">
    <source>
        <dbReference type="PROSITE" id="PS51294"/>
    </source>
</evidence>
<feature type="region of interest" description="Disordered" evidence="10">
    <location>
        <begin position="639"/>
        <end position="659"/>
    </location>
</feature>
<feature type="coiled-coil region" evidence="9">
    <location>
        <begin position="726"/>
        <end position="753"/>
    </location>
</feature>
<evidence type="ECO:0000256" key="7">
    <source>
        <dbReference type="ARBA" id="ARBA00023242"/>
    </source>
</evidence>
<feature type="compositionally biased region" description="Basic and acidic residues" evidence="10">
    <location>
        <begin position="130"/>
        <end position="147"/>
    </location>
</feature>
<evidence type="ECO:0008006" key="15">
    <source>
        <dbReference type="Google" id="ProtNLM"/>
    </source>
</evidence>
<organism evidence="13 14">
    <name type="scientific">Chaetoceros tenuissimus</name>
    <dbReference type="NCBI Taxonomy" id="426638"/>
    <lineage>
        <taxon>Eukaryota</taxon>
        <taxon>Sar</taxon>
        <taxon>Stramenopiles</taxon>
        <taxon>Ochrophyta</taxon>
        <taxon>Bacillariophyta</taxon>
        <taxon>Coscinodiscophyceae</taxon>
        <taxon>Chaetocerotophycidae</taxon>
        <taxon>Chaetocerotales</taxon>
        <taxon>Chaetocerotaceae</taxon>
        <taxon>Chaetoceros</taxon>
    </lineage>
</organism>
<evidence type="ECO:0000259" key="11">
    <source>
        <dbReference type="PROSITE" id="PS50090"/>
    </source>
</evidence>
<evidence type="ECO:0000256" key="3">
    <source>
        <dbReference type="ARBA" id="ARBA00022728"/>
    </source>
</evidence>
<dbReference type="PANTHER" id="PTHR45885">
    <property type="entry name" value="CELL DIVISION CYCLE 5-LIKE PROTEIN"/>
    <property type="match status" value="1"/>
</dbReference>
<dbReference type="Pfam" id="PF00850">
    <property type="entry name" value="Hist_deacetyl"/>
    <property type="match status" value="1"/>
</dbReference>
<dbReference type="GO" id="GO:0005681">
    <property type="term" value="C:spliceosomal complex"/>
    <property type="evidence" value="ECO:0007669"/>
    <property type="project" value="UniProtKB-KW"/>
</dbReference>
<dbReference type="Pfam" id="PF11831">
    <property type="entry name" value="Myb_Cef"/>
    <property type="match status" value="1"/>
</dbReference>
<keyword evidence="8" id="KW-0040">ANK repeat</keyword>
<dbReference type="SUPFAM" id="SSF52768">
    <property type="entry name" value="Arginase/deacetylase"/>
    <property type="match status" value="1"/>
</dbReference>
<comment type="similarity">
    <text evidence="1">Belongs to the CEF1 family.</text>
</comment>
<feature type="region of interest" description="Disordered" evidence="10">
    <location>
        <begin position="414"/>
        <end position="460"/>
    </location>
</feature>
<feature type="region of interest" description="Disordered" evidence="10">
    <location>
        <begin position="1793"/>
        <end position="1817"/>
    </location>
</feature>
<dbReference type="SMART" id="SM00248">
    <property type="entry name" value="ANK"/>
    <property type="match status" value="4"/>
</dbReference>
<dbReference type="Gene3D" id="3.40.800.20">
    <property type="entry name" value="Histone deacetylase domain"/>
    <property type="match status" value="1"/>
</dbReference>
<feature type="repeat" description="ANK" evidence="8">
    <location>
        <begin position="1074"/>
        <end position="1106"/>
    </location>
</feature>
<accession>A0AAD3H3I5</accession>
<proteinExistence type="inferred from homology"/>
<feature type="compositionally biased region" description="Basic and acidic residues" evidence="10">
    <location>
        <begin position="992"/>
        <end position="1018"/>
    </location>
</feature>
<dbReference type="PANTHER" id="PTHR45885:SF1">
    <property type="entry name" value="CELL DIVISION CYCLE 5-LIKE PROTEIN"/>
    <property type="match status" value="1"/>
</dbReference>
<feature type="region of interest" description="Disordered" evidence="10">
    <location>
        <begin position="1835"/>
        <end position="1868"/>
    </location>
</feature>
<dbReference type="InterPro" id="IPR023696">
    <property type="entry name" value="Ureohydrolase_dom_sf"/>
</dbReference>
<feature type="domain" description="Myb-like" evidence="11">
    <location>
        <begin position="55"/>
        <end position="105"/>
    </location>
</feature>
<dbReference type="InterPro" id="IPR023801">
    <property type="entry name" value="His_deacetylse_dom"/>
</dbReference>
<dbReference type="InterPro" id="IPR017930">
    <property type="entry name" value="Myb_dom"/>
</dbReference>
<dbReference type="Gene3D" id="1.10.10.60">
    <property type="entry name" value="Homeodomain-like"/>
    <property type="match status" value="2"/>
</dbReference>
<dbReference type="GO" id="GO:0000974">
    <property type="term" value="C:Prp19 complex"/>
    <property type="evidence" value="ECO:0007669"/>
    <property type="project" value="InterPro"/>
</dbReference>